<evidence type="ECO:0000313" key="2">
    <source>
        <dbReference type="Proteomes" id="UP000093451"/>
    </source>
</evidence>
<dbReference type="EMBL" id="LXKT01000025">
    <property type="protein sequence ID" value="OCJ34388.1"/>
    <property type="molecule type" value="Genomic_DNA"/>
</dbReference>
<dbReference type="GO" id="GO:0000271">
    <property type="term" value="P:polysaccharide biosynthetic process"/>
    <property type="evidence" value="ECO:0007669"/>
    <property type="project" value="InterPro"/>
</dbReference>
<evidence type="ECO:0000313" key="1">
    <source>
        <dbReference type="EMBL" id="OCJ34388.1"/>
    </source>
</evidence>
<dbReference type="AlphaFoldDB" id="A0AB36EE78"/>
<name>A0AB36EE78_AGRTU</name>
<sequence>MSNLPQNDRRRVFLFLQGPSSSLFRRLADRLECAGHRCLRINLNAGDWLFWRRSGAVNYRGTLSAWSKYIDAFLHDFGVTDLILLGEERPYHRAAIEAAKTLDVAVTVIEMGYLRPDWVTVEKDGMSSNSRFPNDPIEIRQAARGLPAPDLSRKFSQSFLMEVAFDLSYNLPNVFFAALYPAYRRHGLFHPIAEYAGWVRRILTSSRERRKAEKLVDAVVRSGRGFFVYPLQLETDYQLRSHSPYSTQTEAIEEIIKSFSRYAPDDVELIVKLHPLDSGLMKWRQVISETAKKNDVEARVHYVEGGDLLRLTEASRGLVTVNSTAVLHGLRHGVPVKVLGCAVYDVAGATHQGALDDFWQVPEKPDAALIEDFFKLLAAAIHVRGNFYSRKGAIAAADAIAGRLLRHEINVPGGDCGFVPRRRPEKR</sequence>
<comment type="caution">
    <text evidence="1">The sequence shown here is derived from an EMBL/GenBank/DDBJ whole genome shotgun (WGS) entry which is preliminary data.</text>
</comment>
<dbReference type="RefSeq" id="WP_025594859.1">
    <property type="nucleotide sequence ID" value="NZ_JAALYJ010000011.1"/>
</dbReference>
<protein>
    <submittedName>
        <fullName evidence="1">Capsular biosynthesis protein</fullName>
    </submittedName>
</protein>
<dbReference type="InterPro" id="IPR007833">
    <property type="entry name" value="Capsule_polysaccharide_synth"/>
</dbReference>
<dbReference type="Pfam" id="PF05159">
    <property type="entry name" value="Capsule_synth"/>
    <property type="match status" value="1"/>
</dbReference>
<dbReference type="CDD" id="cd16441">
    <property type="entry name" value="beta_Kdo_transferase_KpsS"/>
    <property type="match status" value="1"/>
</dbReference>
<dbReference type="GO" id="GO:0015774">
    <property type="term" value="P:polysaccharide transport"/>
    <property type="evidence" value="ECO:0007669"/>
    <property type="project" value="InterPro"/>
</dbReference>
<reference evidence="1 2" key="1">
    <citation type="journal article" date="2016" name="PeerJ">
        <title>Gall-ID: tools for genotyping gall-causing phytopathogenic bacteria.</title>
        <authorList>
            <person name="Davis E.W.II."/>
            <person name="Weisberg A.J."/>
            <person name="Tabima J.F."/>
            <person name="Grunwald N.J."/>
            <person name="Chang J.H."/>
        </authorList>
    </citation>
    <scope>NUCLEOTIDE SEQUENCE [LARGE SCALE GENOMIC DNA]</scope>
    <source>
        <strain evidence="1 2">N2/73</strain>
    </source>
</reference>
<organism evidence="1 2">
    <name type="scientific">Agrobacterium tumefaciens</name>
    <dbReference type="NCBI Taxonomy" id="358"/>
    <lineage>
        <taxon>Bacteria</taxon>
        <taxon>Pseudomonadati</taxon>
        <taxon>Pseudomonadota</taxon>
        <taxon>Alphaproteobacteria</taxon>
        <taxon>Hyphomicrobiales</taxon>
        <taxon>Rhizobiaceae</taxon>
        <taxon>Rhizobium/Agrobacterium group</taxon>
        <taxon>Agrobacterium</taxon>
        <taxon>Agrobacterium tumefaciens complex</taxon>
    </lineage>
</organism>
<accession>A0AB36EE78</accession>
<proteinExistence type="predicted"/>
<gene>
    <name evidence="1" type="ORF">A6U91_15990</name>
</gene>
<dbReference type="Proteomes" id="UP000093451">
    <property type="component" value="Unassembled WGS sequence"/>
</dbReference>